<comment type="caution">
    <text evidence="1">The sequence shown here is derived from an EMBL/GenBank/DDBJ whole genome shotgun (WGS) entry which is preliminary data.</text>
</comment>
<organism evidence="1 2">
    <name type="scientific">Sagittula salina</name>
    <dbReference type="NCBI Taxonomy" id="2820268"/>
    <lineage>
        <taxon>Bacteria</taxon>
        <taxon>Pseudomonadati</taxon>
        <taxon>Pseudomonadota</taxon>
        <taxon>Alphaproteobacteria</taxon>
        <taxon>Rhodobacterales</taxon>
        <taxon>Roseobacteraceae</taxon>
        <taxon>Sagittula</taxon>
    </lineage>
</organism>
<dbReference type="AlphaFoldDB" id="A0A940MQL4"/>
<name>A0A940MQL4_9RHOB</name>
<dbReference type="Proteomes" id="UP000675940">
    <property type="component" value="Unassembled WGS sequence"/>
</dbReference>
<gene>
    <name evidence="1" type="ORF">J5474_16180</name>
</gene>
<proteinExistence type="predicted"/>
<dbReference type="RefSeq" id="WP_209361966.1">
    <property type="nucleotide sequence ID" value="NZ_JAGISH010000009.1"/>
</dbReference>
<keyword evidence="2" id="KW-1185">Reference proteome</keyword>
<protein>
    <submittedName>
        <fullName evidence="1">Uncharacterized protein</fullName>
    </submittedName>
</protein>
<sequence length="358" mass="38245">MQFRDDDAFKPWLHRQSPEVCVAIATRAALRVMPLLAANSSWKDTKDGREAQARLVLLTGWCTLISGFASTCPSPEIKNDAVNATDAVSATAAAAAAAATATATAATDASLATPFATHAANAAATHAANAYAAATDATYSDCDFMGEGMLRQPLWHDAGVPVGLRPEDLGPTLFDTDPRFAFFARWYDGMARGEPLDWELQRRVALIPEETWRAGVDAVAAAIAEIEARFAVQSALVDLARQRIGGRVDRFGIGGNNPPEEVDLPPDVLRSETIIRGAVEDIAEEVESEEPDRGRIVRALEAIKAALVVVAKWTGRKVDLAVDTIIKDGIGTAIKSGAALFALDRLVQAVEGWLPFLK</sequence>
<evidence type="ECO:0000313" key="1">
    <source>
        <dbReference type="EMBL" id="MBP0484020.1"/>
    </source>
</evidence>
<dbReference type="EMBL" id="JAGISH010000009">
    <property type="protein sequence ID" value="MBP0484020.1"/>
    <property type="molecule type" value="Genomic_DNA"/>
</dbReference>
<accession>A0A940MQL4</accession>
<evidence type="ECO:0000313" key="2">
    <source>
        <dbReference type="Proteomes" id="UP000675940"/>
    </source>
</evidence>
<reference evidence="1" key="1">
    <citation type="submission" date="2021-03" db="EMBL/GenBank/DDBJ databases">
        <title>Sagittula salina sp. nov. strain M10.9X isolated from the marine waste.</title>
        <authorList>
            <person name="Satari L."/>
            <person name="Molina-Menor E."/>
            <person name="Vidal-Verdu A."/>
            <person name="Pascual J."/>
            <person name="Pereto J."/>
            <person name="Porcar M."/>
        </authorList>
    </citation>
    <scope>NUCLEOTIDE SEQUENCE</scope>
    <source>
        <strain evidence="1">M10.9X</strain>
    </source>
</reference>